<sequence length="168" mass="17965">MTHKTKATGGGRQWENTKHKPEHHSDLLAGGQFDQCAGLLVGCQPLGSIPRCCNSLRSIRLIQVANEVSPSALAASSSCALNSSGSRIWYGGDRFSNGVDMVITLDYYSYMVITIVLTITQKTTPRTVGAVTGRLTKPLTGVTIMAGTQHTQTHPDYSSISTLEACHG</sequence>
<reference evidence="2 3" key="1">
    <citation type="submission" date="2018-06" db="EMBL/GenBank/DDBJ databases">
        <authorList>
            <consortium name="Pathogen Informatics"/>
            <person name="Doyle S."/>
        </authorList>
    </citation>
    <scope>NUCLEOTIDE SEQUENCE [LARGE SCALE GENOMIC DNA]</scope>
    <source>
        <strain evidence="2 3">NCTC9045</strain>
    </source>
</reference>
<name>A0A376X450_ECOLX</name>
<proteinExistence type="predicted"/>
<evidence type="ECO:0000313" key="3">
    <source>
        <dbReference type="Proteomes" id="UP000254503"/>
    </source>
</evidence>
<evidence type="ECO:0000313" key="2">
    <source>
        <dbReference type="EMBL" id="STJ55874.1"/>
    </source>
</evidence>
<organism evidence="2 3">
    <name type="scientific">Escherichia coli</name>
    <dbReference type="NCBI Taxonomy" id="562"/>
    <lineage>
        <taxon>Bacteria</taxon>
        <taxon>Pseudomonadati</taxon>
        <taxon>Pseudomonadota</taxon>
        <taxon>Gammaproteobacteria</taxon>
        <taxon>Enterobacterales</taxon>
        <taxon>Enterobacteriaceae</taxon>
        <taxon>Escherichia</taxon>
    </lineage>
</organism>
<protein>
    <submittedName>
        <fullName evidence="2">Uncharacterized protein</fullName>
    </submittedName>
</protein>
<gene>
    <name evidence="2" type="ORF">NCTC9045_03829</name>
</gene>
<dbReference type="EMBL" id="UGDD01000002">
    <property type="protein sequence ID" value="STJ55874.1"/>
    <property type="molecule type" value="Genomic_DNA"/>
</dbReference>
<feature type="region of interest" description="Disordered" evidence="1">
    <location>
        <begin position="1"/>
        <end position="23"/>
    </location>
</feature>
<dbReference type="RefSeq" id="WP_151333252.1">
    <property type="nucleotide sequence ID" value="NZ_CANUGH010000048.1"/>
</dbReference>
<evidence type="ECO:0000256" key="1">
    <source>
        <dbReference type="SAM" id="MobiDB-lite"/>
    </source>
</evidence>
<dbReference type="AlphaFoldDB" id="A0A376X450"/>
<dbReference type="Proteomes" id="UP000254503">
    <property type="component" value="Unassembled WGS sequence"/>
</dbReference>
<accession>A0A376X450</accession>